<sequence>MDNSLSRRSVLQKTLGVAAATMVTSSLSNRLEAADTQMGVSLKGRVNHSACRWCYQSIPFEDLCKSAKEIGMQSLELTGPSEWETLKKYGLTAAIGWPEANQWGGGMGLTSCFNNLKNHDALVALYEDLIPKAAKAGVKNLITFSGNRNGLSDEEGLINCKKGLQRIMKTAEKHDVTITMELLNSKVNHKDYQCDHTEWGAVLCEMVGSDKFKLLYDIYHMQIMEGDVIATIKKYHQYISHYHTGGVPGRNEIDETQELNYPAIMKAIVDTGYKGFVGQEFIPARPDKIASLKQGVTICDV</sequence>
<evidence type="ECO:0000259" key="2">
    <source>
        <dbReference type="Pfam" id="PF01261"/>
    </source>
</evidence>
<dbReference type="PANTHER" id="PTHR43489">
    <property type="entry name" value="ISOMERASE"/>
    <property type="match status" value="1"/>
</dbReference>
<dbReference type="InterPro" id="IPR013022">
    <property type="entry name" value="Xyl_isomerase-like_TIM-brl"/>
</dbReference>
<feature type="domain" description="Xylose isomerase-like TIM barrel" evidence="2">
    <location>
        <begin position="85"/>
        <end position="282"/>
    </location>
</feature>
<proteinExistence type="predicted"/>
<dbReference type="PROSITE" id="PS51318">
    <property type="entry name" value="TAT"/>
    <property type="match status" value="1"/>
</dbReference>
<dbReference type="AlphaFoldDB" id="A0A1I5QR27"/>
<dbReference type="InterPro" id="IPR006311">
    <property type="entry name" value="TAT_signal"/>
</dbReference>
<protein>
    <submittedName>
        <fullName evidence="3">Hydroxypyruvate isomerase</fullName>
    </submittedName>
</protein>
<keyword evidence="3" id="KW-0670">Pyruvate</keyword>
<accession>A0A1I5QR27</accession>
<dbReference type="EMBL" id="FOXH01000003">
    <property type="protein sequence ID" value="SFP48683.1"/>
    <property type="molecule type" value="Genomic_DNA"/>
</dbReference>
<evidence type="ECO:0000313" key="4">
    <source>
        <dbReference type="Proteomes" id="UP000199306"/>
    </source>
</evidence>
<dbReference type="GO" id="GO:0016853">
    <property type="term" value="F:isomerase activity"/>
    <property type="evidence" value="ECO:0007669"/>
    <property type="project" value="UniProtKB-KW"/>
</dbReference>
<dbReference type="PANTHER" id="PTHR43489:SF3">
    <property type="entry name" value="XYLOSE ISOMERASE DOMAIN PROTEIN TIM BARREL"/>
    <property type="match status" value="1"/>
</dbReference>
<dbReference type="Gene3D" id="3.20.20.150">
    <property type="entry name" value="Divalent-metal-dependent TIM barrel enzymes"/>
    <property type="match status" value="1"/>
</dbReference>
<name>A0A1I5QR27_9BACT</name>
<keyword evidence="1 3" id="KW-0413">Isomerase</keyword>
<keyword evidence="4" id="KW-1185">Reference proteome</keyword>
<gene>
    <name evidence="3" type="ORF">SAMN04515674_103323</name>
</gene>
<evidence type="ECO:0000256" key="1">
    <source>
        <dbReference type="ARBA" id="ARBA00023235"/>
    </source>
</evidence>
<dbReference type="InterPro" id="IPR050417">
    <property type="entry name" value="Sugar_Epim/Isomerase"/>
</dbReference>
<dbReference type="OrthoDB" id="9786584at2"/>
<evidence type="ECO:0000313" key="3">
    <source>
        <dbReference type="EMBL" id="SFP48683.1"/>
    </source>
</evidence>
<organism evidence="3 4">
    <name type="scientific">Pseudarcicella hirudinis</name>
    <dbReference type="NCBI Taxonomy" id="1079859"/>
    <lineage>
        <taxon>Bacteria</taxon>
        <taxon>Pseudomonadati</taxon>
        <taxon>Bacteroidota</taxon>
        <taxon>Cytophagia</taxon>
        <taxon>Cytophagales</taxon>
        <taxon>Flectobacillaceae</taxon>
        <taxon>Pseudarcicella</taxon>
    </lineage>
</organism>
<dbReference type="InterPro" id="IPR036237">
    <property type="entry name" value="Xyl_isomerase-like_sf"/>
</dbReference>
<reference evidence="3 4" key="1">
    <citation type="submission" date="2016-10" db="EMBL/GenBank/DDBJ databases">
        <authorList>
            <person name="de Groot N.N."/>
        </authorList>
    </citation>
    <scope>NUCLEOTIDE SEQUENCE [LARGE SCALE GENOMIC DNA]</scope>
    <source>
        <strain evidence="4">E92,LMG 26720,CCM 7988</strain>
    </source>
</reference>
<dbReference type="Proteomes" id="UP000199306">
    <property type="component" value="Unassembled WGS sequence"/>
</dbReference>
<dbReference type="Pfam" id="PF01261">
    <property type="entry name" value="AP_endonuc_2"/>
    <property type="match status" value="1"/>
</dbReference>
<dbReference type="STRING" id="1079859.SAMN04515674_103323"/>
<dbReference type="RefSeq" id="WP_092014555.1">
    <property type="nucleotide sequence ID" value="NZ_FOXH01000003.1"/>
</dbReference>
<dbReference type="SUPFAM" id="SSF51658">
    <property type="entry name" value="Xylose isomerase-like"/>
    <property type="match status" value="1"/>
</dbReference>